<evidence type="ECO:0000313" key="1">
    <source>
        <dbReference type="EMBL" id="MST55107.1"/>
    </source>
</evidence>
<organism evidence="1 2">
    <name type="scientific">Pyramidobacter porci</name>
    <dbReference type="NCBI Taxonomy" id="2605789"/>
    <lineage>
        <taxon>Bacteria</taxon>
        <taxon>Thermotogati</taxon>
        <taxon>Synergistota</taxon>
        <taxon>Synergistia</taxon>
        <taxon>Synergistales</taxon>
        <taxon>Dethiosulfovibrionaceae</taxon>
        <taxon>Pyramidobacter</taxon>
    </lineage>
</organism>
<name>A0A6L5YC29_9BACT</name>
<gene>
    <name evidence="1" type="ORF">FYJ74_03470</name>
</gene>
<accession>A0A6L5YC29</accession>
<dbReference type="Proteomes" id="UP000473699">
    <property type="component" value="Unassembled WGS sequence"/>
</dbReference>
<dbReference type="EMBL" id="VUNH01000003">
    <property type="protein sequence ID" value="MST55107.1"/>
    <property type="molecule type" value="Genomic_DNA"/>
</dbReference>
<comment type="caution">
    <text evidence="1">The sequence shown here is derived from an EMBL/GenBank/DDBJ whole genome shotgun (WGS) entry which is preliminary data.</text>
</comment>
<reference evidence="1 2" key="1">
    <citation type="submission" date="2019-08" db="EMBL/GenBank/DDBJ databases">
        <title>In-depth cultivation of the pig gut microbiome towards novel bacterial diversity and tailored functional studies.</title>
        <authorList>
            <person name="Wylensek D."/>
            <person name="Hitch T.C.A."/>
            <person name="Clavel T."/>
        </authorList>
    </citation>
    <scope>NUCLEOTIDE SEQUENCE [LARGE SCALE GENOMIC DNA]</scope>
    <source>
        <strain evidence="1 2">SM-530-WT-4B</strain>
    </source>
</reference>
<dbReference type="AlphaFoldDB" id="A0A6L5YC29"/>
<protein>
    <submittedName>
        <fullName evidence="1">Uncharacterized protein</fullName>
    </submittedName>
</protein>
<dbReference type="RefSeq" id="WP_154528218.1">
    <property type="nucleotide sequence ID" value="NZ_VUNH01000003.1"/>
</dbReference>
<proteinExistence type="predicted"/>
<sequence>MESSILLFSPEFPCWDEETVRLAGDDPSSLAGMLENGELARRGGGYVLTPKGEAARRELARSTGVPAADMDAPTDDEARARRALEHNRMCQLLDRAFRQQWGVKEVTHRETFPVVPCLPDDRYFAFEGERVRAIWPQHPLVESFTEAFPNWGVGARGLPAPGQAGLDAWAKENAAPAGTLTIDFVLRSRYDFNHYKGFEPMASDRFGFYNVDLLFAVKCGDDPRKLLPLIGRLHVFLMEQRRVYVPGWYDLDAEEQEDWTLLALVTDAEAQLAELTATLRRWGRDLIEPCRPFYILGTSIERLRAQKEPKDTLYDWFQEETVRILRPDVDDQEDLLG</sequence>
<keyword evidence="2" id="KW-1185">Reference proteome</keyword>
<evidence type="ECO:0000313" key="2">
    <source>
        <dbReference type="Proteomes" id="UP000473699"/>
    </source>
</evidence>